<keyword evidence="1" id="KW-0732">Signal</keyword>
<keyword evidence="3" id="KW-1185">Reference proteome</keyword>
<evidence type="ECO:0000313" key="3">
    <source>
        <dbReference type="Proteomes" id="UP000606786"/>
    </source>
</evidence>
<dbReference type="Proteomes" id="UP000606786">
    <property type="component" value="Unassembled WGS sequence"/>
</dbReference>
<dbReference type="EMBL" id="CAJHJT010000034">
    <property type="protein sequence ID" value="CAD7003907.1"/>
    <property type="molecule type" value="Genomic_DNA"/>
</dbReference>
<organism evidence="2 3">
    <name type="scientific">Ceratitis capitata</name>
    <name type="common">Mediterranean fruit fly</name>
    <name type="synonym">Tephritis capitata</name>
    <dbReference type="NCBI Taxonomy" id="7213"/>
    <lineage>
        <taxon>Eukaryota</taxon>
        <taxon>Metazoa</taxon>
        <taxon>Ecdysozoa</taxon>
        <taxon>Arthropoda</taxon>
        <taxon>Hexapoda</taxon>
        <taxon>Insecta</taxon>
        <taxon>Pterygota</taxon>
        <taxon>Neoptera</taxon>
        <taxon>Endopterygota</taxon>
        <taxon>Diptera</taxon>
        <taxon>Brachycera</taxon>
        <taxon>Muscomorpha</taxon>
        <taxon>Tephritoidea</taxon>
        <taxon>Tephritidae</taxon>
        <taxon>Ceratitis</taxon>
        <taxon>Ceratitis</taxon>
    </lineage>
</organism>
<evidence type="ECO:0000256" key="1">
    <source>
        <dbReference type="SAM" id="SignalP"/>
    </source>
</evidence>
<gene>
    <name evidence="2" type="ORF">CCAP1982_LOCUS12335</name>
</gene>
<accession>A0A811V1Z5</accession>
<proteinExistence type="predicted"/>
<feature type="signal peptide" evidence="1">
    <location>
        <begin position="1"/>
        <end position="27"/>
    </location>
</feature>
<evidence type="ECO:0000313" key="2">
    <source>
        <dbReference type="EMBL" id="CAD7003907.1"/>
    </source>
</evidence>
<feature type="chain" id="PRO_5033003271" evidence="1">
    <location>
        <begin position="28"/>
        <end position="178"/>
    </location>
</feature>
<name>A0A811V1Z5_CERCA</name>
<dbReference type="AlphaFoldDB" id="A0A811V1Z5"/>
<comment type="caution">
    <text evidence="2">The sequence shown here is derived from an EMBL/GenBank/DDBJ whole genome shotgun (WGS) entry which is preliminary data.</text>
</comment>
<reference evidence="2" key="1">
    <citation type="submission" date="2020-11" db="EMBL/GenBank/DDBJ databases">
        <authorList>
            <person name="Whitehead M."/>
        </authorList>
    </citation>
    <scope>NUCLEOTIDE SEQUENCE</scope>
    <source>
        <strain evidence="2">EGII</strain>
    </source>
</reference>
<protein>
    <submittedName>
        <fullName evidence="2">(Mediterranean fruit fly) hypothetical protein</fullName>
    </submittedName>
</protein>
<sequence length="178" mass="18340">MQTGSSGCQFSWLTIFLLVAMVLLCDRQQNFIVLATAVGGPGGAADGGGRTMKALTLAYPHGQPTPINAPACCRVAPTALTLAPIPTLTATAASTAAAASAAASATIIISIITSSSSISTRRVTANASKVSDDVSAFVACNSTNSRQSIDNGSYVKWKILILMPFTFLRSVQQNNNSN</sequence>